<dbReference type="RefSeq" id="WP_226971853.1">
    <property type="nucleotide sequence ID" value="NZ_JAAIMT010000139.1"/>
</dbReference>
<accession>A0AAJ1B0V8</accession>
<protein>
    <submittedName>
        <fullName evidence="1">Transposase</fullName>
    </submittedName>
</protein>
<organism evidence="1 2">
    <name type="scientific">Mediterraneibacter gnavus</name>
    <name type="common">Ruminococcus gnavus</name>
    <dbReference type="NCBI Taxonomy" id="33038"/>
    <lineage>
        <taxon>Bacteria</taxon>
        <taxon>Bacillati</taxon>
        <taxon>Bacillota</taxon>
        <taxon>Clostridia</taxon>
        <taxon>Lachnospirales</taxon>
        <taxon>Lachnospiraceae</taxon>
        <taxon>Mediterraneibacter</taxon>
    </lineage>
</organism>
<dbReference type="Proteomes" id="UP001297422">
    <property type="component" value="Unassembled WGS sequence"/>
</dbReference>
<evidence type="ECO:0000313" key="2">
    <source>
        <dbReference type="Proteomes" id="UP001297422"/>
    </source>
</evidence>
<dbReference type="EMBL" id="JAJBNC010000060">
    <property type="protein sequence ID" value="MCB5495745.1"/>
    <property type="molecule type" value="Genomic_DNA"/>
</dbReference>
<evidence type="ECO:0000313" key="1">
    <source>
        <dbReference type="EMBL" id="MCB5495745.1"/>
    </source>
</evidence>
<name>A0AAJ1B0V8_MEDGN</name>
<sequence>MDMKKATNLKIYNRERDEMTDISGIFSIGSSTNPQWISLCGHLEAIIGNYFLSQAGNPEAYWYAIYYDSTTDRYNECVEITDKNLIGYVYCDDRVAFVLNSFLEKFINDTVDYDIHYVGVDSLDKECIECRRYTDYCEHILPAFWIDDDFLNNEKLAFDYEKFELIDAGVKYLNPKHFSVKNFVMYCRFDKK</sequence>
<dbReference type="AlphaFoldDB" id="A0AAJ1B0V8"/>
<reference evidence="1" key="1">
    <citation type="submission" date="2021-10" db="EMBL/GenBank/DDBJ databases">
        <title>Collection of gut derived symbiotic bacterial strains cultured from healthy donors.</title>
        <authorList>
            <person name="Lin H."/>
            <person name="Littmann E."/>
            <person name="Claire K."/>
            <person name="Pamer E."/>
        </authorList>
    </citation>
    <scope>NUCLEOTIDE SEQUENCE</scope>
    <source>
        <strain evidence="1">MSK.23.4</strain>
    </source>
</reference>
<proteinExistence type="predicted"/>
<comment type="caution">
    <text evidence="1">The sequence shown here is derived from an EMBL/GenBank/DDBJ whole genome shotgun (WGS) entry which is preliminary data.</text>
</comment>
<gene>
    <name evidence="1" type="ORF">LIQ10_18790</name>
</gene>